<accession>A0A371AZT3</accession>
<dbReference type="AlphaFoldDB" id="A0A371AZT3"/>
<keyword evidence="8" id="KW-1185">Reference proteome</keyword>
<dbReference type="SUPFAM" id="SSF52283">
    <property type="entry name" value="Formate/glycerate dehydrogenase catalytic domain-like"/>
    <property type="match status" value="1"/>
</dbReference>
<gene>
    <name evidence="7" type="ORF">DWV06_00735</name>
</gene>
<feature type="domain" description="D-isomer specific 2-hydroxyacid dehydrogenase catalytic" evidence="5">
    <location>
        <begin position="30"/>
        <end position="316"/>
    </location>
</feature>
<evidence type="ECO:0000256" key="3">
    <source>
        <dbReference type="ARBA" id="ARBA00023027"/>
    </source>
</evidence>
<dbReference type="InterPro" id="IPR050418">
    <property type="entry name" value="D-iso_2-hydroxyacid_DH_PdxB"/>
</dbReference>
<dbReference type="RefSeq" id="WP_115480267.1">
    <property type="nucleotide sequence ID" value="NZ_QRCT01000007.1"/>
</dbReference>
<evidence type="ECO:0000256" key="4">
    <source>
        <dbReference type="RuleBase" id="RU003719"/>
    </source>
</evidence>
<dbReference type="PANTHER" id="PTHR43761">
    <property type="entry name" value="D-ISOMER SPECIFIC 2-HYDROXYACID DEHYDROGENASE FAMILY PROTEIN (AFU_ORTHOLOGUE AFUA_1G13630)"/>
    <property type="match status" value="1"/>
</dbReference>
<dbReference type="InterPro" id="IPR043322">
    <property type="entry name" value="CtBP"/>
</dbReference>
<dbReference type="InterPro" id="IPR036291">
    <property type="entry name" value="NAD(P)-bd_dom_sf"/>
</dbReference>
<organism evidence="7 8">
    <name type="scientific">Anaerosacchariphilus polymeriproducens</name>
    <dbReference type="NCBI Taxonomy" id="1812858"/>
    <lineage>
        <taxon>Bacteria</taxon>
        <taxon>Bacillati</taxon>
        <taxon>Bacillota</taxon>
        <taxon>Clostridia</taxon>
        <taxon>Lachnospirales</taxon>
        <taxon>Lachnospiraceae</taxon>
        <taxon>Anaerosacchariphilus</taxon>
    </lineage>
</organism>
<sequence>MRKIVISDTPEVMENDYKVMYQAILNIIPDAEIKLYPYEDEEGLVNALENAEGLLTTFLPINRKLLHQTKSLKCVSISAAGYQNVNLEDAKEFGVAICHIAEYCTDEVAEHTLAFMLGLNRNLKYYGNRIEKDHIWRYHEIDGGRPLKEQTLAIFGFGKIGQAVAVRAKAFGMKVIAVDPYLSKEIAQNLDVMLVDKEQALREADIISNHMNLTEENYHYFNLEAFEKMRKHPFFINVGRGGSVNEADLIEALDRELIKGAGLDVLEEEEPVLKGHPILNRDNVLITPHSAFYSDTSFEKHRRISGENLAYYLTGNKEKVFELV</sequence>
<proteinExistence type="inferred from homology"/>
<dbReference type="EMBL" id="QRCT01000007">
    <property type="protein sequence ID" value="RDU25059.1"/>
    <property type="molecule type" value="Genomic_DNA"/>
</dbReference>
<dbReference type="InterPro" id="IPR006140">
    <property type="entry name" value="D-isomer_DH_NAD-bd"/>
</dbReference>
<dbReference type="GO" id="GO:0016616">
    <property type="term" value="F:oxidoreductase activity, acting on the CH-OH group of donors, NAD or NADP as acceptor"/>
    <property type="evidence" value="ECO:0007669"/>
    <property type="project" value="InterPro"/>
</dbReference>
<reference evidence="7 8" key="1">
    <citation type="submission" date="2018-07" db="EMBL/GenBank/DDBJ databases">
        <title>Anaerosacharophilus polymeroproducens gen. nov. sp. nov., an anaerobic bacterium isolated from salt field.</title>
        <authorList>
            <person name="Kim W."/>
            <person name="Yang S.-H."/>
            <person name="Oh J."/>
            <person name="Lee J.-H."/>
            <person name="Kwon K.K."/>
        </authorList>
    </citation>
    <scope>NUCLEOTIDE SEQUENCE [LARGE SCALE GENOMIC DNA]</scope>
    <source>
        <strain evidence="7 8">MCWD5</strain>
    </source>
</reference>
<dbReference type="GO" id="GO:0003714">
    <property type="term" value="F:transcription corepressor activity"/>
    <property type="evidence" value="ECO:0007669"/>
    <property type="project" value="InterPro"/>
</dbReference>
<evidence type="ECO:0000259" key="6">
    <source>
        <dbReference type="Pfam" id="PF02826"/>
    </source>
</evidence>
<dbReference type="Pfam" id="PF00389">
    <property type="entry name" value="2-Hacid_dh"/>
    <property type="match status" value="1"/>
</dbReference>
<keyword evidence="3" id="KW-0520">NAD</keyword>
<dbReference type="PANTHER" id="PTHR43761:SF1">
    <property type="entry name" value="D-ISOMER SPECIFIC 2-HYDROXYACID DEHYDROGENASE CATALYTIC DOMAIN-CONTAINING PROTEIN-RELATED"/>
    <property type="match status" value="1"/>
</dbReference>
<dbReference type="Gene3D" id="3.40.50.720">
    <property type="entry name" value="NAD(P)-binding Rossmann-like Domain"/>
    <property type="match status" value="2"/>
</dbReference>
<evidence type="ECO:0000259" key="5">
    <source>
        <dbReference type="Pfam" id="PF00389"/>
    </source>
</evidence>
<protein>
    <submittedName>
        <fullName evidence="7">C-terminal binding protein</fullName>
    </submittedName>
</protein>
<dbReference type="GO" id="GO:0051287">
    <property type="term" value="F:NAD binding"/>
    <property type="evidence" value="ECO:0007669"/>
    <property type="project" value="InterPro"/>
</dbReference>
<name>A0A371AZT3_9FIRM</name>
<evidence type="ECO:0000313" key="8">
    <source>
        <dbReference type="Proteomes" id="UP000255036"/>
    </source>
</evidence>
<dbReference type="InterPro" id="IPR006139">
    <property type="entry name" value="D-isomer_2_OHA_DH_cat_dom"/>
</dbReference>
<dbReference type="OrthoDB" id="9805416at2"/>
<dbReference type="Pfam" id="PF02826">
    <property type="entry name" value="2-Hacid_dh_C"/>
    <property type="match status" value="1"/>
</dbReference>
<comment type="similarity">
    <text evidence="1 4">Belongs to the D-isomer specific 2-hydroxyacid dehydrogenase family.</text>
</comment>
<evidence type="ECO:0000313" key="7">
    <source>
        <dbReference type="EMBL" id="RDU25059.1"/>
    </source>
</evidence>
<feature type="domain" description="D-isomer specific 2-hydroxyacid dehydrogenase NAD-binding" evidence="6">
    <location>
        <begin position="113"/>
        <end position="291"/>
    </location>
</feature>
<evidence type="ECO:0000256" key="2">
    <source>
        <dbReference type="ARBA" id="ARBA00023002"/>
    </source>
</evidence>
<dbReference type="CDD" id="cd05299">
    <property type="entry name" value="CtBP_dh"/>
    <property type="match status" value="1"/>
</dbReference>
<comment type="caution">
    <text evidence="7">The sequence shown here is derived from an EMBL/GenBank/DDBJ whole genome shotgun (WGS) entry which is preliminary data.</text>
</comment>
<keyword evidence="2 4" id="KW-0560">Oxidoreductase</keyword>
<dbReference type="Proteomes" id="UP000255036">
    <property type="component" value="Unassembled WGS sequence"/>
</dbReference>
<evidence type="ECO:0000256" key="1">
    <source>
        <dbReference type="ARBA" id="ARBA00005854"/>
    </source>
</evidence>
<dbReference type="SUPFAM" id="SSF51735">
    <property type="entry name" value="NAD(P)-binding Rossmann-fold domains"/>
    <property type="match status" value="1"/>
</dbReference>